<dbReference type="InterPro" id="IPR006683">
    <property type="entry name" value="Thioestr_dom"/>
</dbReference>
<dbReference type="Gene3D" id="3.10.129.10">
    <property type="entry name" value="Hotdog Thioesterase"/>
    <property type="match status" value="1"/>
</dbReference>
<dbReference type="PANTHER" id="PTHR43240">
    <property type="entry name" value="1,4-DIHYDROXY-2-NAPHTHOYL-COA THIOESTERASE 1"/>
    <property type="match status" value="1"/>
</dbReference>
<reference evidence="4" key="1">
    <citation type="submission" date="2016-10" db="EMBL/GenBank/DDBJ databases">
        <authorList>
            <person name="Varghese N."/>
            <person name="Submissions S."/>
        </authorList>
    </citation>
    <scope>NUCLEOTIDE SEQUENCE [LARGE SCALE GENOMIC DNA]</scope>
    <source>
        <strain evidence="4">DSM 23317</strain>
    </source>
</reference>
<dbReference type="AlphaFoldDB" id="A0A1G8VNX1"/>
<protein>
    <submittedName>
        <fullName evidence="3">Uncharacterized domain 1-containing protein</fullName>
    </submittedName>
</protein>
<dbReference type="Proteomes" id="UP000199527">
    <property type="component" value="Unassembled WGS sequence"/>
</dbReference>
<keyword evidence="1" id="KW-0378">Hydrolase</keyword>
<dbReference type="CDD" id="cd03443">
    <property type="entry name" value="PaaI_thioesterase"/>
    <property type="match status" value="1"/>
</dbReference>
<dbReference type="PANTHER" id="PTHR43240:SF7">
    <property type="entry name" value="BLR7284 PROTEIN"/>
    <property type="match status" value="1"/>
</dbReference>
<name>A0A1G8VNX1_9GAMM</name>
<proteinExistence type="predicted"/>
<dbReference type="GO" id="GO:0005829">
    <property type="term" value="C:cytosol"/>
    <property type="evidence" value="ECO:0007669"/>
    <property type="project" value="TreeGrafter"/>
</dbReference>
<accession>A0A1G8VNX1</accession>
<dbReference type="SUPFAM" id="SSF54637">
    <property type="entry name" value="Thioesterase/thiol ester dehydrase-isomerase"/>
    <property type="match status" value="1"/>
</dbReference>
<dbReference type="Pfam" id="PF03061">
    <property type="entry name" value="4HBT"/>
    <property type="match status" value="1"/>
</dbReference>
<dbReference type="EMBL" id="FNEM01000011">
    <property type="protein sequence ID" value="SDJ67115.1"/>
    <property type="molecule type" value="Genomic_DNA"/>
</dbReference>
<evidence type="ECO:0000313" key="3">
    <source>
        <dbReference type="EMBL" id="SDJ67115.1"/>
    </source>
</evidence>
<feature type="domain" description="Thioesterase" evidence="2">
    <location>
        <begin position="57"/>
        <end position="133"/>
    </location>
</feature>
<sequence length="167" mass="18299">MQPVNPEFFPLTELAGRFVGELAQCRKLNIEALEASEHHVLLKLPYHDSLVGYPETQVLHGGVITTLMDTASGAAVICSIFAKERQLELCPTLDLRVDYMKAAKPGEPVFAMVECFKLTSSVAFTRGMAYQDSIDDPIAQVVCSFMRIGPELVTESFRSALMGEGEG</sequence>
<gene>
    <name evidence="3" type="ORF">SAMN04488540_11197</name>
</gene>
<dbReference type="OrthoDB" id="9813158at2"/>
<dbReference type="GO" id="GO:0061522">
    <property type="term" value="F:1,4-dihydroxy-2-naphthoyl-CoA thioesterase activity"/>
    <property type="evidence" value="ECO:0007669"/>
    <property type="project" value="TreeGrafter"/>
</dbReference>
<evidence type="ECO:0000256" key="1">
    <source>
        <dbReference type="ARBA" id="ARBA00022801"/>
    </source>
</evidence>
<keyword evidence="4" id="KW-1185">Reference proteome</keyword>
<dbReference type="RefSeq" id="WP_090366030.1">
    <property type="nucleotide sequence ID" value="NZ_FNEM01000011.1"/>
</dbReference>
<evidence type="ECO:0000259" key="2">
    <source>
        <dbReference type="Pfam" id="PF03061"/>
    </source>
</evidence>
<evidence type="ECO:0000313" key="4">
    <source>
        <dbReference type="Proteomes" id="UP000199527"/>
    </source>
</evidence>
<dbReference type="NCBIfam" id="TIGR00369">
    <property type="entry name" value="unchar_dom_1"/>
    <property type="match status" value="1"/>
</dbReference>
<organism evidence="3 4">
    <name type="scientific">Ferrimonas sediminum</name>
    <dbReference type="NCBI Taxonomy" id="718193"/>
    <lineage>
        <taxon>Bacteria</taxon>
        <taxon>Pseudomonadati</taxon>
        <taxon>Pseudomonadota</taxon>
        <taxon>Gammaproteobacteria</taxon>
        <taxon>Alteromonadales</taxon>
        <taxon>Ferrimonadaceae</taxon>
        <taxon>Ferrimonas</taxon>
    </lineage>
</organism>
<dbReference type="InterPro" id="IPR003736">
    <property type="entry name" value="PAAI_dom"/>
</dbReference>
<dbReference type="InterPro" id="IPR029069">
    <property type="entry name" value="HotDog_dom_sf"/>
</dbReference>